<protein>
    <submittedName>
        <fullName evidence="1">Uncharacterized protein</fullName>
    </submittedName>
</protein>
<dbReference type="AlphaFoldDB" id="A0A0D0AIN6"/>
<dbReference type="OrthoDB" id="65716at2759"/>
<organism evidence="1 2">
    <name type="scientific">Suillus luteus UH-Slu-Lm8-n1</name>
    <dbReference type="NCBI Taxonomy" id="930992"/>
    <lineage>
        <taxon>Eukaryota</taxon>
        <taxon>Fungi</taxon>
        <taxon>Dikarya</taxon>
        <taxon>Basidiomycota</taxon>
        <taxon>Agaricomycotina</taxon>
        <taxon>Agaricomycetes</taxon>
        <taxon>Agaricomycetidae</taxon>
        <taxon>Boletales</taxon>
        <taxon>Suillineae</taxon>
        <taxon>Suillaceae</taxon>
        <taxon>Suillus</taxon>
    </lineage>
</organism>
<name>A0A0D0AIN6_9AGAM</name>
<dbReference type="EMBL" id="KN835807">
    <property type="protein sequence ID" value="KIK34117.1"/>
    <property type="molecule type" value="Genomic_DNA"/>
</dbReference>
<dbReference type="HOGENOM" id="CLU_1745007_0_0_1"/>
<evidence type="ECO:0000313" key="1">
    <source>
        <dbReference type="EMBL" id="KIK34117.1"/>
    </source>
</evidence>
<accession>A0A0D0AIN6</accession>
<feature type="non-terminal residue" evidence="1">
    <location>
        <position position="150"/>
    </location>
</feature>
<dbReference type="Proteomes" id="UP000054485">
    <property type="component" value="Unassembled WGS sequence"/>
</dbReference>
<dbReference type="InParanoid" id="A0A0D0AIN6"/>
<reference evidence="1 2" key="1">
    <citation type="submission" date="2014-04" db="EMBL/GenBank/DDBJ databases">
        <authorList>
            <consortium name="DOE Joint Genome Institute"/>
            <person name="Kuo A."/>
            <person name="Ruytinx J."/>
            <person name="Rineau F."/>
            <person name="Colpaert J."/>
            <person name="Kohler A."/>
            <person name="Nagy L.G."/>
            <person name="Floudas D."/>
            <person name="Copeland A."/>
            <person name="Barry K.W."/>
            <person name="Cichocki N."/>
            <person name="Veneault-Fourrey C."/>
            <person name="LaButti K."/>
            <person name="Lindquist E.A."/>
            <person name="Lipzen A."/>
            <person name="Lundell T."/>
            <person name="Morin E."/>
            <person name="Murat C."/>
            <person name="Sun H."/>
            <person name="Tunlid A."/>
            <person name="Henrissat B."/>
            <person name="Grigoriev I.V."/>
            <person name="Hibbett D.S."/>
            <person name="Martin F."/>
            <person name="Nordberg H.P."/>
            <person name="Cantor M.N."/>
            <person name="Hua S.X."/>
        </authorList>
    </citation>
    <scope>NUCLEOTIDE SEQUENCE [LARGE SCALE GENOMIC DNA]</scope>
    <source>
        <strain evidence="1 2">UH-Slu-Lm8-n1</strain>
    </source>
</reference>
<keyword evidence="2" id="KW-1185">Reference proteome</keyword>
<feature type="non-terminal residue" evidence="1">
    <location>
        <position position="1"/>
    </location>
</feature>
<reference evidence="2" key="2">
    <citation type="submission" date="2015-01" db="EMBL/GenBank/DDBJ databases">
        <title>Evolutionary Origins and Diversification of the Mycorrhizal Mutualists.</title>
        <authorList>
            <consortium name="DOE Joint Genome Institute"/>
            <consortium name="Mycorrhizal Genomics Consortium"/>
            <person name="Kohler A."/>
            <person name="Kuo A."/>
            <person name="Nagy L.G."/>
            <person name="Floudas D."/>
            <person name="Copeland A."/>
            <person name="Barry K.W."/>
            <person name="Cichocki N."/>
            <person name="Veneault-Fourrey C."/>
            <person name="LaButti K."/>
            <person name="Lindquist E.A."/>
            <person name="Lipzen A."/>
            <person name="Lundell T."/>
            <person name="Morin E."/>
            <person name="Murat C."/>
            <person name="Riley R."/>
            <person name="Ohm R."/>
            <person name="Sun H."/>
            <person name="Tunlid A."/>
            <person name="Henrissat B."/>
            <person name="Grigoriev I.V."/>
            <person name="Hibbett D.S."/>
            <person name="Martin F."/>
        </authorList>
    </citation>
    <scope>NUCLEOTIDE SEQUENCE [LARGE SCALE GENOMIC DNA]</scope>
    <source>
        <strain evidence="2">UH-Slu-Lm8-n1</strain>
    </source>
</reference>
<gene>
    <name evidence="1" type="ORF">CY34DRAFT_68466</name>
</gene>
<sequence length="150" mass="17253">LLWQYCVCHYHAGRWKEAADRFSCGTHSIFASLSPVSSSKCFQKATLEHLKRKDCTHTGSIIWHHHDAEATMQYLIFLIAVHQIHKKAHAVNFDCKMILLACRLAHELDMKGPFLNVLKALLETLNFQENVENNTEAVTLIRCIIRLIIK</sequence>
<proteinExistence type="predicted"/>
<evidence type="ECO:0000313" key="2">
    <source>
        <dbReference type="Proteomes" id="UP000054485"/>
    </source>
</evidence>